<sequence>MSIPRIVMTIALALACAMPAIAQERDEVVPYSADSPWNLPIGPTPEYDPNSEVFTQALSGVFGIDPTRFTMPVYVVSADTPRRSIRLSGVYSEVSRDGRMLIKRKGEPVSVPLPSDAEPAAGSDAQIIVWNPDTGEEWGFWRVKRNGEDYEAVNGYSYNTNWNGVCPFGFLSRGAGTPYLVGLVRRFEIERGRIAHAIALGVNYPSRLYVYPATKSDGKGLPPSLPSGARLQLDPTLTDADFERWGLDEPGKIIARALQEFGMIVIDSSGHPKLYAEYEGTAHWNGLVHKDTVRAIPYSAFRVLKLSAPSSPPPPTNLAATTDATSVSLTWDSSVSATRYRILRRAPGDRDYTPLDEWVTNTSYTDSTVHHGLKYAYVVQAMSHNGASRTSRRVRVIVGEGADAP</sequence>
<dbReference type="AlphaFoldDB" id="A0A846QHG2"/>
<dbReference type="RefSeq" id="WP_167940688.1">
    <property type="nucleotide sequence ID" value="NZ_JAATJA010000001.1"/>
</dbReference>
<reference evidence="3 4" key="1">
    <citation type="submission" date="2020-03" db="EMBL/GenBank/DDBJ databases">
        <title>Genomic Encyclopedia of Type Strains, Phase IV (KMG-IV): sequencing the most valuable type-strain genomes for metagenomic binning, comparative biology and taxonomic classification.</title>
        <authorList>
            <person name="Goeker M."/>
        </authorList>
    </citation>
    <scope>NUCLEOTIDE SEQUENCE [LARGE SCALE GENOMIC DNA]</scope>
    <source>
        <strain evidence="3 4">DSM 24233</strain>
    </source>
</reference>
<dbReference type="PROSITE" id="PS51257">
    <property type="entry name" value="PROKAR_LIPOPROTEIN"/>
    <property type="match status" value="1"/>
</dbReference>
<keyword evidence="4" id="KW-1185">Reference proteome</keyword>
<feature type="chain" id="PRO_5032654492" description="Fibronectin type-III domain-containing protein" evidence="1">
    <location>
        <begin position="23"/>
        <end position="405"/>
    </location>
</feature>
<gene>
    <name evidence="3" type="ORF">GGQ74_001291</name>
</gene>
<dbReference type="PROSITE" id="PS50853">
    <property type="entry name" value="FN3"/>
    <property type="match status" value="1"/>
</dbReference>
<evidence type="ECO:0000313" key="4">
    <source>
        <dbReference type="Proteomes" id="UP000580856"/>
    </source>
</evidence>
<keyword evidence="1" id="KW-0732">Signal</keyword>
<protein>
    <recommendedName>
        <fullName evidence="2">Fibronectin type-III domain-containing protein</fullName>
    </recommendedName>
</protein>
<evidence type="ECO:0000259" key="2">
    <source>
        <dbReference type="PROSITE" id="PS50853"/>
    </source>
</evidence>
<dbReference type="CDD" id="cd00063">
    <property type="entry name" value="FN3"/>
    <property type="match status" value="1"/>
</dbReference>
<evidence type="ECO:0000256" key="1">
    <source>
        <dbReference type="SAM" id="SignalP"/>
    </source>
</evidence>
<dbReference type="SUPFAM" id="SSF49265">
    <property type="entry name" value="Fibronectin type III"/>
    <property type="match status" value="1"/>
</dbReference>
<dbReference type="InterPro" id="IPR013783">
    <property type="entry name" value="Ig-like_fold"/>
</dbReference>
<proteinExistence type="predicted"/>
<dbReference type="InterPro" id="IPR036116">
    <property type="entry name" value="FN3_sf"/>
</dbReference>
<dbReference type="InterPro" id="IPR003961">
    <property type="entry name" value="FN3_dom"/>
</dbReference>
<name>A0A846QHG2_9BACT</name>
<feature type="signal peptide" evidence="1">
    <location>
        <begin position="1"/>
        <end position="22"/>
    </location>
</feature>
<accession>A0A846QHG2</accession>
<comment type="caution">
    <text evidence="3">The sequence shown here is derived from an EMBL/GenBank/DDBJ whole genome shotgun (WGS) entry which is preliminary data.</text>
</comment>
<organism evidence="3 4">
    <name type="scientific">Desulfobaculum xiamenense</name>
    <dbReference type="NCBI Taxonomy" id="995050"/>
    <lineage>
        <taxon>Bacteria</taxon>
        <taxon>Pseudomonadati</taxon>
        <taxon>Thermodesulfobacteriota</taxon>
        <taxon>Desulfovibrionia</taxon>
        <taxon>Desulfovibrionales</taxon>
        <taxon>Desulfovibrionaceae</taxon>
        <taxon>Desulfobaculum</taxon>
    </lineage>
</organism>
<feature type="domain" description="Fibronectin type-III" evidence="2">
    <location>
        <begin position="311"/>
        <end position="401"/>
    </location>
</feature>
<evidence type="ECO:0000313" key="3">
    <source>
        <dbReference type="EMBL" id="NJB67651.1"/>
    </source>
</evidence>
<dbReference type="Proteomes" id="UP000580856">
    <property type="component" value="Unassembled WGS sequence"/>
</dbReference>
<dbReference type="EMBL" id="JAATJA010000001">
    <property type="protein sequence ID" value="NJB67651.1"/>
    <property type="molecule type" value="Genomic_DNA"/>
</dbReference>
<dbReference type="Gene3D" id="2.60.40.10">
    <property type="entry name" value="Immunoglobulins"/>
    <property type="match status" value="1"/>
</dbReference>
<dbReference type="SMART" id="SM00060">
    <property type="entry name" value="FN3"/>
    <property type="match status" value="1"/>
</dbReference>